<evidence type="ECO:0000256" key="16">
    <source>
        <dbReference type="SAM" id="MobiDB-lite"/>
    </source>
</evidence>
<evidence type="ECO:0000256" key="8">
    <source>
        <dbReference type="ARBA" id="ARBA00023040"/>
    </source>
</evidence>
<dbReference type="Gene3D" id="1.20.1070.10">
    <property type="entry name" value="Rhodopsin 7-helix transmembrane proteins"/>
    <property type="match status" value="2"/>
</dbReference>
<dbReference type="GO" id="GO:0071880">
    <property type="term" value="P:adenylate cyclase-activating adrenergic receptor signaling pathway"/>
    <property type="evidence" value="ECO:0007669"/>
    <property type="project" value="TreeGrafter"/>
</dbReference>
<keyword evidence="20" id="KW-1185">Reference proteome</keyword>
<evidence type="ECO:0000256" key="17">
    <source>
        <dbReference type="SAM" id="Phobius"/>
    </source>
</evidence>
<feature type="domain" description="G-protein coupled receptors family 1 profile" evidence="18">
    <location>
        <begin position="1"/>
        <end position="728"/>
    </location>
</feature>
<keyword evidence="7 17" id="KW-1133">Transmembrane helix</keyword>
<feature type="region of interest" description="Disordered" evidence="16">
    <location>
        <begin position="478"/>
        <end position="527"/>
    </location>
</feature>
<dbReference type="AlphaFoldDB" id="A0A553NZ77"/>
<dbReference type="PROSITE" id="PS50262">
    <property type="entry name" value="G_PROTEIN_RECEP_F1_2"/>
    <property type="match status" value="1"/>
</dbReference>
<dbReference type="PROSITE" id="PS00237">
    <property type="entry name" value="G_PROTEIN_RECEP_F1_1"/>
    <property type="match status" value="1"/>
</dbReference>
<feature type="compositionally biased region" description="Low complexity" evidence="16">
    <location>
        <begin position="346"/>
        <end position="363"/>
    </location>
</feature>
<feature type="region of interest" description="Disordered" evidence="16">
    <location>
        <begin position="292"/>
        <end position="363"/>
    </location>
</feature>
<evidence type="ECO:0000256" key="4">
    <source>
        <dbReference type="ARBA" id="ARBA00022475"/>
    </source>
</evidence>
<keyword evidence="11 15" id="KW-0675">Receptor</keyword>
<keyword evidence="9 17" id="KW-0472">Membrane</keyword>
<evidence type="ECO:0000256" key="3">
    <source>
        <dbReference type="ARBA" id="ARBA00015317"/>
    </source>
</evidence>
<feature type="transmembrane region" description="Helical" evidence="17">
    <location>
        <begin position="38"/>
        <end position="57"/>
    </location>
</feature>
<evidence type="ECO:0000256" key="1">
    <source>
        <dbReference type="ARBA" id="ARBA00004651"/>
    </source>
</evidence>
<feature type="compositionally biased region" description="Polar residues" evidence="16">
    <location>
        <begin position="206"/>
        <end position="215"/>
    </location>
</feature>
<feature type="transmembrane region" description="Helical" evidence="17">
    <location>
        <begin position="134"/>
        <end position="152"/>
    </location>
</feature>
<keyword evidence="12" id="KW-0325">Glycoprotein</keyword>
<proteinExistence type="inferred from homology"/>
<evidence type="ECO:0000256" key="11">
    <source>
        <dbReference type="ARBA" id="ARBA00023170"/>
    </source>
</evidence>
<sequence length="825" mass="92142">MSLAVADLTVGLIVMPISSAYAITGDWRFGRAVCQFWLSVDYTASTASIFNLFILSLDRYWSITSPLRYLRRRTKKRALIMIALAWTGAAMWMIPVLGWHHFLYGGKRRQPDHVCETEFATNITFKVVTSILNFYIPTTCMIVLYVRIFLAIKRRSGDIDRLGASYVSNYQGQNQSKEHEQVNDSLTDHEGQAERKKERKQRRKQYQTSLSTVCQTDRDPALPNGPSLTIKDSNVQVVTALSNGTIQPAAMLTNGEREPGDTTKQWMEFQRLGVMATFTTTTPPSEHLELYEGVRKVENPGDDTTSTSPQRRRRRRRRKKRRRKRKRFPNRPPTPRRPVSCQCQPSKSHISSSPSTQVLKVVGTPLGTGGGAVGGGDSQTLLNQFEANSRSSVNSQPVIPRRQTLALNHRNQQQNHPNPILDALTEPLLPTPLLSNHVLCYPSDPMTSNVTTETPPGNVTRCGMGNACLSPVTPTGNLASSNYSETKSQQRPLLSTETKSQQTIPQRRRLKPTRAKSPSNDDCEDEYYYDNNTSLGSSSEASNKVFQARDIVKAVPAVPVSDGGNAVTLDAVGTIKNLNCIRSETPTTKGKMTPNALLAFLKKPALKRPPNRLEGGTCDLSRRPKKHGTSPPKDSTQPGNTQKLSGKNSNNSGGNLNRANPKIILAKEKKAAKQLGVIVGAFILCWLPYFTLFMVVAYCGKEQCVNQTVFTTTTWLGYFNSALNPILYPLCNVNFKRAFKRMLRVPGSHTDLMGNNLAMHQKQRYNYQLNKRHSHSPNQDLLNNSPKDAYPQDRVQTVETVIRERQGCLFKPRKANTVAMINAKH</sequence>
<dbReference type="GO" id="GO:0043410">
    <property type="term" value="P:positive regulation of MAPK cascade"/>
    <property type="evidence" value="ECO:0007669"/>
    <property type="project" value="TreeGrafter"/>
</dbReference>
<feature type="transmembrane region" description="Helical" evidence="17">
    <location>
        <begin position="78"/>
        <end position="99"/>
    </location>
</feature>
<dbReference type="Proteomes" id="UP000318571">
    <property type="component" value="Chromosome 9"/>
</dbReference>
<comment type="subcellular location">
    <subcellularLocation>
        <location evidence="1">Cell membrane</location>
        <topology evidence="1">Multi-pass membrane protein</topology>
    </subcellularLocation>
</comment>
<keyword evidence="6 15" id="KW-0812">Transmembrane</keyword>
<dbReference type="Pfam" id="PF00001">
    <property type="entry name" value="7tm_1"/>
    <property type="match status" value="2"/>
</dbReference>
<dbReference type="PRINTS" id="PR00530">
    <property type="entry name" value="HISTAMINEH1R"/>
</dbReference>
<keyword evidence="4" id="KW-1003">Cell membrane</keyword>
<dbReference type="GO" id="GO:0045907">
    <property type="term" value="P:positive regulation of vasoconstriction"/>
    <property type="evidence" value="ECO:0007669"/>
    <property type="project" value="InterPro"/>
</dbReference>
<evidence type="ECO:0000256" key="7">
    <source>
        <dbReference type="ARBA" id="ARBA00022989"/>
    </source>
</evidence>
<evidence type="ECO:0000256" key="15">
    <source>
        <dbReference type="RuleBase" id="RU000688"/>
    </source>
</evidence>
<evidence type="ECO:0000256" key="14">
    <source>
        <dbReference type="ARBA" id="ARBA00045624"/>
    </source>
</evidence>
<evidence type="ECO:0000313" key="19">
    <source>
        <dbReference type="EMBL" id="TRY70727.1"/>
    </source>
</evidence>
<evidence type="ECO:0000256" key="13">
    <source>
        <dbReference type="ARBA" id="ARBA00023224"/>
    </source>
</evidence>
<dbReference type="STRING" id="6832.A0A553NZ77"/>
<name>A0A553NZ77_TIGCA</name>
<keyword evidence="5" id="KW-0597">Phosphoprotein</keyword>
<evidence type="ECO:0000256" key="6">
    <source>
        <dbReference type="ARBA" id="ARBA00022692"/>
    </source>
</evidence>
<comment type="similarity">
    <text evidence="2 15">Belongs to the G-protein coupled receptor 1 family.</text>
</comment>
<organism evidence="19 20">
    <name type="scientific">Tigriopus californicus</name>
    <name type="common">Marine copepod</name>
    <dbReference type="NCBI Taxonomy" id="6832"/>
    <lineage>
        <taxon>Eukaryota</taxon>
        <taxon>Metazoa</taxon>
        <taxon>Ecdysozoa</taxon>
        <taxon>Arthropoda</taxon>
        <taxon>Crustacea</taxon>
        <taxon>Multicrustacea</taxon>
        <taxon>Hexanauplia</taxon>
        <taxon>Copepoda</taxon>
        <taxon>Harpacticoida</taxon>
        <taxon>Harpacticidae</taxon>
        <taxon>Tigriopus</taxon>
    </lineage>
</organism>
<dbReference type="InterPro" id="IPR000921">
    <property type="entry name" value="Histamine_H1_rcpt"/>
</dbReference>
<dbReference type="OMA" id="CETEFAT"/>
<evidence type="ECO:0000313" key="20">
    <source>
        <dbReference type="Proteomes" id="UP000318571"/>
    </source>
</evidence>
<keyword evidence="13 15" id="KW-0807">Transducer</keyword>
<dbReference type="SUPFAM" id="SSF81321">
    <property type="entry name" value="Family A G protein-coupled receptor-like"/>
    <property type="match status" value="1"/>
</dbReference>
<evidence type="ECO:0000256" key="2">
    <source>
        <dbReference type="ARBA" id="ARBA00010663"/>
    </source>
</evidence>
<feature type="compositionally biased region" description="Basic residues" evidence="16">
    <location>
        <begin position="310"/>
        <end position="329"/>
    </location>
</feature>
<reference evidence="19 20" key="1">
    <citation type="journal article" date="2018" name="Nat. Ecol. Evol.">
        <title>Genomic signatures of mitonuclear coevolution across populations of Tigriopus californicus.</title>
        <authorList>
            <person name="Barreto F.S."/>
            <person name="Watson E.T."/>
            <person name="Lima T.G."/>
            <person name="Willett C.S."/>
            <person name="Edmands S."/>
            <person name="Li W."/>
            <person name="Burton R.S."/>
        </authorList>
    </citation>
    <scope>NUCLEOTIDE SEQUENCE [LARGE SCALE GENOMIC DNA]</scope>
    <source>
        <strain evidence="19 20">San Diego</strain>
    </source>
</reference>
<feature type="region of interest" description="Disordered" evidence="16">
    <location>
        <begin position="607"/>
        <end position="657"/>
    </location>
</feature>
<evidence type="ECO:0000256" key="9">
    <source>
        <dbReference type="ARBA" id="ARBA00023136"/>
    </source>
</evidence>
<dbReference type="InterPro" id="IPR000276">
    <property type="entry name" value="GPCR_Rhodpsn"/>
</dbReference>
<accession>A0A553NZ77</accession>
<dbReference type="GO" id="GO:0004969">
    <property type="term" value="F:histamine receptor activity"/>
    <property type="evidence" value="ECO:0007669"/>
    <property type="project" value="InterPro"/>
</dbReference>
<evidence type="ECO:0000256" key="12">
    <source>
        <dbReference type="ARBA" id="ARBA00023180"/>
    </source>
</evidence>
<keyword evidence="10" id="KW-1015">Disulfide bond</keyword>
<feature type="compositionally biased region" description="Polar residues" evidence="16">
    <location>
        <begin position="632"/>
        <end position="642"/>
    </location>
</feature>
<evidence type="ECO:0000256" key="10">
    <source>
        <dbReference type="ARBA" id="ARBA00023157"/>
    </source>
</evidence>
<dbReference type="PRINTS" id="PR00237">
    <property type="entry name" value="GPCRRHODOPSN"/>
</dbReference>
<comment type="function">
    <text evidence="14">G-protein-coupled receptor for histamine, a biogenic amine that functions as an immune modulator and a neurotransmitter. Through the H1 receptor, histamine mediates the contraction of smooth muscles and increases capillary permeability due to contraction of terminal venules. Also mediates neurotransmission in the central nervous system and thereby regulates circadian rhythms, emotional and locomotor activities as well as cognitive functions.</text>
</comment>
<evidence type="ECO:0000256" key="5">
    <source>
        <dbReference type="ARBA" id="ARBA00022553"/>
    </source>
</evidence>
<dbReference type="GO" id="GO:0005886">
    <property type="term" value="C:plasma membrane"/>
    <property type="evidence" value="ECO:0007669"/>
    <property type="project" value="UniProtKB-SubCell"/>
</dbReference>
<dbReference type="InterPro" id="IPR017452">
    <property type="entry name" value="GPCR_Rhodpsn_7TM"/>
</dbReference>
<dbReference type="GO" id="GO:0043114">
    <property type="term" value="P:regulation of vascular permeability"/>
    <property type="evidence" value="ECO:0007669"/>
    <property type="project" value="InterPro"/>
</dbReference>
<dbReference type="EMBL" id="VCGU01000009">
    <property type="protein sequence ID" value="TRY70727.1"/>
    <property type="molecule type" value="Genomic_DNA"/>
</dbReference>
<gene>
    <name evidence="19" type="ORF">TCAL_01184</name>
</gene>
<evidence type="ECO:0000259" key="18">
    <source>
        <dbReference type="PROSITE" id="PS50262"/>
    </source>
</evidence>
<feature type="region of interest" description="Disordered" evidence="16">
    <location>
        <begin position="170"/>
        <end position="228"/>
    </location>
</feature>
<feature type="compositionally biased region" description="Polar residues" evidence="16">
    <location>
        <begin position="478"/>
        <end position="505"/>
    </location>
</feature>
<comment type="caution">
    <text evidence="19">The sequence shown here is derived from an EMBL/GenBank/DDBJ whole genome shotgun (WGS) entry which is preliminary data.</text>
</comment>
<dbReference type="PANTHER" id="PTHR24248">
    <property type="entry name" value="ADRENERGIC RECEPTOR-RELATED G-PROTEIN COUPLED RECEPTOR"/>
    <property type="match status" value="1"/>
</dbReference>
<dbReference type="PANTHER" id="PTHR24248:SF204">
    <property type="entry name" value="HISTAMINE H1 RECEPTOR"/>
    <property type="match status" value="1"/>
</dbReference>
<feature type="compositionally biased region" description="Low complexity" evidence="16">
    <location>
        <begin position="643"/>
        <end position="657"/>
    </location>
</feature>
<feature type="transmembrane region" description="Helical" evidence="17">
    <location>
        <begin position="675"/>
        <end position="698"/>
    </location>
</feature>
<feature type="compositionally biased region" description="Basic and acidic residues" evidence="16">
    <location>
        <begin position="176"/>
        <end position="196"/>
    </location>
</feature>
<protein>
    <recommendedName>
        <fullName evidence="3">Histamine H1 receptor</fullName>
    </recommendedName>
</protein>
<keyword evidence="8 15" id="KW-0297">G-protein coupled receptor</keyword>